<keyword evidence="2" id="KW-1185">Reference proteome</keyword>
<dbReference type="EMBL" id="ML208274">
    <property type="protein sequence ID" value="TFK73608.1"/>
    <property type="molecule type" value="Genomic_DNA"/>
</dbReference>
<protein>
    <submittedName>
        <fullName evidence="1">Uncharacterized protein</fullName>
    </submittedName>
</protein>
<accession>A0ACD3B6C2</accession>
<dbReference type="Proteomes" id="UP000308600">
    <property type="component" value="Unassembled WGS sequence"/>
</dbReference>
<reference evidence="1 2" key="1">
    <citation type="journal article" date="2019" name="Nat. Ecol. Evol.">
        <title>Megaphylogeny resolves global patterns of mushroom evolution.</title>
        <authorList>
            <person name="Varga T."/>
            <person name="Krizsan K."/>
            <person name="Foldi C."/>
            <person name="Dima B."/>
            <person name="Sanchez-Garcia M."/>
            <person name="Sanchez-Ramirez S."/>
            <person name="Szollosi G.J."/>
            <person name="Szarkandi J.G."/>
            <person name="Papp V."/>
            <person name="Albert L."/>
            <person name="Andreopoulos W."/>
            <person name="Angelini C."/>
            <person name="Antonin V."/>
            <person name="Barry K.W."/>
            <person name="Bougher N.L."/>
            <person name="Buchanan P."/>
            <person name="Buyck B."/>
            <person name="Bense V."/>
            <person name="Catcheside P."/>
            <person name="Chovatia M."/>
            <person name="Cooper J."/>
            <person name="Damon W."/>
            <person name="Desjardin D."/>
            <person name="Finy P."/>
            <person name="Geml J."/>
            <person name="Haridas S."/>
            <person name="Hughes K."/>
            <person name="Justo A."/>
            <person name="Karasinski D."/>
            <person name="Kautmanova I."/>
            <person name="Kiss B."/>
            <person name="Kocsube S."/>
            <person name="Kotiranta H."/>
            <person name="LaButti K.M."/>
            <person name="Lechner B.E."/>
            <person name="Liimatainen K."/>
            <person name="Lipzen A."/>
            <person name="Lukacs Z."/>
            <person name="Mihaltcheva S."/>
            <person name="Morgado L.N."/>
            <person name="Niskanen T."/>
            <person name="Noordeloos M.E."/>
            <person name="Ohm R.A."/>
            <person name="Ortiz-Santana B."/>
            <person name="Ovrebo C."/>
            <person name="Racz N."/>
            <person name="Riley R."/>
            <person name="Savchenko A."/>
            <person name="Shiryaev A."/>
            <person name="Soop K."/>
            <person name="Spirin V."/>
            <person name="Szebenyi C."/>
            <person name="Tomsovsky M."/>
            <person name="Tulloss R.E."/>
            <person name="Uehling J."/>
            <person name="Grigoriev I.V."/>
            <person name="Vagvolgyi C."/>
            <person name="Papp T."/>
            <person name="Martin F.M."/>
            <person name="Miettinen O."/>
            <person name="Hibbett D.S."/>
            <person name="Nagy L.G."/>
        </authorList>
    </citation>
    <scope>NUCLEOTIDE SEQUENCE [LARGE SCALE GENOMIC DNA]</scope>
    <source>
        <strain evidence="1 2">NL-1719</strain>
    </source>
</reference>
<sequence>MPSSLRRTRRRALNISRSFVKSLKSHFYFLFGKAPASSNSRSAYRSQCPPLNAPNEPPVAYQPPPVPGTMTRQTIGRQRQLRRRPVPTYPTSHFIHRLPVEILSHVFVLGSEDDVMLPVVISHVCSSWRTIAFRTPALWRRITLTPRMDMWRERMQRARACSLDISISPWVKNGSGNSKRQYLDIHTVQWYMHLVVPYIHRWRSLEIQFDDYSPYLWNAALFGCCSRGNKSQALMLEELSLSYPHNDEMKEFSLFSGCAPRLRRVTLEGIRLTWLPSLFGNLTYLDYTHHAFTWGHDAVNEVLNMLQVSSRLTELHVLFPLKRVNSLPPSAPPQTGQRITLRQLTHLHIRVDSAGIPLELAHLLSLVHTPSLISLRFIDLSKRQHSFPNLSSFFQLYSLPRTLRIVRIEHGWYDQHLIFPLLYTLPNVRHLVVRRPYAPDLFYDLISRRWKAGNRIEDTYGYSYLNVESPPGPSHSHSHASSARRKTRSSRHGSRRQGTVH</sequence>
<organism evidence="1 2">
    <name type="scientific">Pluteus cervinus</name>
    <dbReference type="NCBI Taxonomy" id="181527"/>
    <lineage>
        <taxon>Eukaryota</taxon>
        <taxon>Fungi</taxon>
        <taxon>Dikarya</taxon>
        <taxon>Basidiomycota</taxon>
        <taxon>Agaricomycotina</taxon>
        <taxon>Agaricomycetes</taxon>
        <taxon>Agaricomycetidae</taxon>
        <taxon>Agaricales</taxon>
        <taxon>Pluteineae</taxon>
        <taxon>Pluteaceae</taxon>
        <taxon>Pluteus</taxon>
    </lineage>
</organism>
<evidence type="ECO:0000313" key="1">
    <source>
        <dbReference type="EMBL" id="TFK73608.1"/>
    </source>
</evidence>
<proteinExistence type="predicted"/>
<evidence type="ECO:0000313" key="2">
    <source>
        <dbReference type="Proteomes" id="UP000308600"/>
    </source>
</evidence>
<gene>
    <name evidence="1" type="ORF">BDN72DRAFT_893790</name>
</gene>
<name>A0ACD3B6C2_9AGAR</name>